<dbReference type="InterPro" id="IPR001906">
    <property type="entry name" value="Terpene_synth_N"/>
</dbReference>
<dbReference type="PANTHER" id="PTHR31225">
    <property type="entry name" value="OS04G0344100 PROTEIN-RELATED"/>
    <property type="match status" value="1"/>
</dbReference>
<dbReference type="EMBL" id="MF037225">
    <property type="protein sequence ID" value="ASF57704.1"/>
    <property type="molecule type" value="mRNA"/>
</dbReference>
<sequence length="600" mass="70141">MMALLLHLPLLLPSKNQSFLKSSSSKSFQVLQRMAYLFPITCLSNSGVRETSSSSPARRTANFQPTIWDDNHIQSLPIDFMEDKYVKLREKLKEEVRCMIGKQYGLIDQLEFVDVLRQLGVAYHFDSEIKDLLNSFNSSEKIINSLIETNNLHHTSLMFRLLREHVIDASILSADILMSGFRSKIENLNINHEHDVKGMLSLYEASFLAVEGEDELDDSGDFATKYLRNLDKSLLDQQLIEEIDHALELPLHWRMPRLHTRWYIDVYKRQENMNPILLEFAKLDFNMVQCVYKQELKEMSRWWINLGLICDELSFVRDRLVEHYLWSSGFNFRPEFWRCRKAVTKIICFATTLDDIYDIYGTMDELELFTNVVQGWKISASEELPNYMKICLTALFKTMDEIANDFSMEKGLNILPCLKRMWGDLCKAYLVEARWYYTGYTPTLNEYLENAWISIGGTSELTAAYCLSNELTIEALNNLEFYPPIVRSSCMLFRLYNDLATEKEEIKRGDAPKSVQCFMNENNVCEMEAEDYIKILVRKYWKELNGMRYRGTNYMKCFQEAVVDVPRMAQCMYQFGDGHSEPNQETKDRVILLLMEPISP</sequence>
<dbReference type="InterPro" id="IPR034741">
    <property type="entry name" value="Terpene_cyclase-like_1_C"/>
</dbReference>
<evidence type="ECO:0000259" key="5">
    <source>
        <dbReference type="Pfam" id="PF01397"/>
    </source>
</evidence>
<reference evidence="7" key="1">
    <citation type="journal article" date="2017" name="Curr. Biol.">
        <title>Complex Sexual Deception in an Orchid Is Achieved by Co-opting Two Independent Biosynthetic Pathways for Pollinator Attraction.</title>
        <authorList>
            <person name="Xu H."/>
            <person name="Bohman B."/>
            <person name="Wong D.C.J."/>
            <person name="Rodriguez-Delgado C."/>
            <person name="Scaffidi A."/>
            <person name="Flematti G.R."/>
            <person name="Phillips R.D."/>
            <person name="Pichersky E."/>
            <person name="Peakall R."/>
        </authorList>
    </citation>
    <scope>NUCLEOTIDE SEQUENCE</scope>
</reference>
<feature type="domain" description="Terpene synthase metal-binding" evidence="6">
    <location>
        <begin position="311"/>
        <end position="543"/>
    </location>
</feature>
<dbReference type="SFLD" id="SFLDS00005">
    <property type="entry name" value="Isoprenoid_Synthase_Type_I"/>
    <property type="match status" value="1"/>
</dbReference>
<dbReference type="Gene3D" id="1.10.600.10">
    <property type="entry name" value="Farnesyl Diphosphate Synthase"/>
    <property type="match status" value="1"/>
</dbReference>
<feature type="signal peptide" evidence="4">
    <location>
        <begin position="1"/>
        <end position="18"/>
    </location>
</feature>
<keyword evidence="3" id="KW-0460">Magnesium</keyword>
<dbReference type="SFLD" id="SFLDG01019">
    <property type="entry name" value="Terpene_Cyclase_Like_1_C_Termi"/>
    <property type="match status" value="1"/>
</dbReference>
<dbReference type="InterPro" id="IPR008949">
    <property type="entry name" value="Isoprenoid_synthase_dom_sf"/>
</dbReference>
<dbReference type="Pfam" id="PF01397">
    <property type="entry name" value="Terpene_synth"/>
    <property type="match status" value="1"/>
</dbReference>
<dbReference type="FunFam" id="1.10.600.10:FF:000007">
    <property type="entry name" value="Isoprene synthase, chloroplastic"/>
    <property type="match status" value="1"/>
</dbReference>
<dbReference type="GO" id="GO:0010333">
    <property type="term" value="F:terpene synthase activity"/>
    <property type="evidence" value="ECO:0007669"/>
    <property type="project" value="InterPro"/>
</dbReference>
<proteinExistence type="evidence at transcript level"/>
<evidence type="ECO:0000256" key="2">
    <source>
        <dbReference type="ARBA" id="ARBA00022723"/>
    </source>
</evidence>
<evidence type="ECO:0000256" key="4">
    <source>
        <dbReference type="SAM" id="SignalP"/>
    </source>
</evidence>
<evidence type="ECO:0000256" key="3">
    <source>
        <dbReference type="ARBA" id="ARBA00022842"/>
    </source>
</evidence>
<name>A0A218MY44_9ASPA</name>
<dbReference type="SUPFAM" id="SSF48239">
    <property type="entry name" value="Terpenoid cyclases/Protein prenyltransferases"/>
    <property type="match status" value="1"/>
</dbReference>
<dbReference type="Pfam" id="PF03936">
    <property type="entry name" value="Terpene_synth_C"/>
    <property type="match status" value="1"/>
</dbReference>
<dbReference type="InterPro" id="IPR050148">
    <property type="entry name" value="Terpene_synthase-like"/>
</dbReference>
<keyword evidence="2" id="KW-0479">Metal-binding</keyword>
<feature type="domain" description="Terpene synthase N-terminal" evidence="5">
    <location>
        <begin position="67"/>
        <end position="247"/>
    </location>
</feature>
<organism evidence="7">
    <name type="scientific">Caladenia plicata</name>
    <dbReference type="NCBI Taxonomy" id="672428"/>
    <lineage>
        <taxon>Eukaryota</taxon>
        <taxon>Viridiplantae</taxon>
        <taxon>Streptophyta</taxon>
        <taxon>Embryophyta</taxon>
        <taxon>Tracheophyta</taxon>
        <taxon>Spermatophyta</taxon>
        <taxon>Magnoliopsida</taxon>
        <taxon>Liliopsida</taxon>
        <taxon>Asparagales</taxon>
        <taxon>Orchidaceae</taxon>
        <taxon>Orchidoideae</taxon>
        <taxon>Diurideae</taxon>
        <taxon>Caladeniinae</taxon>
        <taxon>Caladenia</taxon>
    </lineage>
</organism>
<keyword evidence="4" id="KW-0732">Signal</keyword>
<dbReference type="GO" id="GO:0000287">
    <property type="term" value="F:magnesium ion binding"/>
    <property type="evidence" value="ECO:0007669"/>
    <property type="project" value="InterPro"/>
</dbReference>
<feature type="chain" id="PRO_5012510423" evidence="4">
    <location>
        <begin position="19"/>
        <end position="600"/>
    </location>
</feature>
<comment type="cofactor">
    <cofactor evidence="1">
        <name>Mg(2+)</name>
        <dbReference type="ChEBI" id="CHEBI:18420"/>
    </cofactor>
</comment>
<dbReference type="GO" id="GO:0016102">
    <property type="term" value="P:diterpenoid biosynthetic process"/>
    <property type="evidence" value="ECO:0007669"/>
    <property type="project" value="InterPro"/>
</dbReference>
<dbReference type="InterPro" id="IPR036965">
    <property type="entry name" value="Terpene_synth_N_sf"/>
</dbReference>
<evidence type="ECO:0000259" key="6">
    <source>
        <dbReference type="Pfam" id="PF03936"/>
    </source>
</evidence>
<dbReference type="SUPFAM" id="SSF48576">
    <property type="entry name" value="Terpenoid synthases"/>
    <property type="match status" value="1"/>
</dbReference>
<dbReference type="Gene3D" id="1.50.10.130">
    <property type="entry name" value="Terpene synthase, N-terminal domain"/>
    <property type="match status" value="1"/>
</dbReference>
<accession>A0A218MY44</accession>
<dbReference type="InterPro" id="IPR005630">
    <property type="entry name" value="Terpene_synthase_metal-bd"/>
</dbReference>
<dbReference type="InterPro" id="IPR044814">
    <property type="entry name" value="Terpene_cyclase_plant_C1"/>
</dbReference>
<dbReference type="PANTHER" id="PTHR31225:SF252">
    <property type="entry name" value="TERPENE SYNTHASE 12-RELATED"/>
    <property type="match status" value="1"/>
</dbReference>
<dbReference type="AlphaFoldDB" id="A0A218MY44"/>
<evidence type="ECO:0000256" key="1">
    <source>
        <dbReference type="ARBA" id="ARBA00001946"/>
    </source>
</evidence>
<evidence type="ECO:0000313" key="7">
    <source>
        <dbReference type="EMBL" id="ASF57704.1"/>
    </source>
</evidence>
<gene>
    <name evidence="7" type="primary">GES1</name>
</gene>
<protein>
    <submittedName>
        <fullName evidence="7">Geraniol synthase 1</fullName>
    </submittedName>
</protein>
<dbReference type="CDD" id="cd00684">
    <property type="entry name" value="Terpene_cyclase_plant_C1"/>
    <property type="match status" value="1"/>
</dbReference>
<dbReference type="InterPro" id="IPR008930">
    <property type="entry name" value="Terpenoid_cyclase/PrenylTrfase"/>
</dbReference>